<dbReference type="EMBL" id="FMBE01000015">
    <property type="protein sequence ID" value="SCC59498.1"/>
    <property type="molecule type" value="Genomic_DNA"/>
</dbReference>
<evidence type="ECO:0000256" key="10">
    <source>
        <dbReference type="ARBA" id="ARBA00048372"/>
    </source>
</evidence>
<dbReference type="NCBIfam" id="NF003802">
    <property type="entry name" value="PRK05388.1"/>
    <property type="match status" value="1"/>
</dbReference>
<feature type="site" description="Involved in the stabilization of negative charge on the oxyanion by the formation of the oxyanion hole" evidence="13">
    <location>
        <position position="122"/>
    </location>
</feature>
<feature type="binding site" evidence="13">
    <location>
        <position position="195"/>
    </location>
    <ligand>
        <name>substrate</name>
    </ligand>
</feature>
<evidence type="ECO:0000256" key="11">
    <source>
        <dbReference type="ARBA" id="ARBA00049439"/>
    </source>
</evidence>
<feature type="active site" description="Nucleophile" evidence="13">
    <location>
        <position position="195"/>
    </location>
</feature>
<dbReference type="FunFam" id="3.30.2330.10:FF:000001">
    <property type="entry name" value="Arginine biosynthesis bifunctional protein ArgJ, mitochondrial"/>
    <property type="match status" value="1"/>
</dbReference>
<dbReference type="GO" id="GO:0006526">
    <property type="term" value="P:L-arginine biosynthetic process"/>
    <property type="evidence" value="ECO:0007669"/>
    <property type="project" value="UniProtKB-UniRule"/>
</dbReference>
<feature type="binding site" evidence="13">
    <location>
        <position position="408"/>
    </location>
    <ligand>
        <name>substrate</name>
    </ligand>
</feature>
<dbReference type="SUPFAM" id="SSF56266">
    <property type="entry name" value="DmpA/ArgJ-like"/>
    <property type="match status" value="1"/>
</dbReference>
<dbReference type="InterPro" id="IPR042195">
    <property type="entry name" value="ArgJ_beta_C"/>
</dbReference>
<evidence type="ECO:0000256" key="9">
    <source>
        <dbReference type="ARBA" id="ARBA00023315"/>
    </source>
</evidence>
<protein>
    <recommendedName>
        <fullName evidence="13">Arginine biosynthesis bifunctional protein ArgJ</fullName>
    </recommendedName>
    <domain>
        <recommendedName>
            <fullName evidence="13">Glutamate N-acetyltransferase</fullName>
            <ecNumber evidence="13">2.3.1.35</ecNumber>
        </recommendedName>
        <alternativeName>
            <fullName evidence="13">Ornithine acetyltransferase</fullName>
            <shortName evidence="13">OATase</shortName>
        </alternativeName>
        <alternativeName>
            <fullName evidence="13">Ornithine transacetylase</fullName>
        </alternativeName>
    </domain>
    <domain>
        <recommendedName>
            <fullName evidence="13">Amino-acid acetyltransferase</fullName>
            <ecNumber evidence="13">2.3.1.1</ecNumber>
        </recommendedName>
        <alternativeName>
            <fullName evidence="13">N-acetylglutamate synthase</fullName>
            <shortName evidence="13">AGSase</shortName>
        </alternativeName>
    </domain>
    <component>
        <recommendedName>
            <fullName evidence="13">Arginine biosynthesis bifunctional protein ArgJ alpha chain</fullName>
        </recommendedName>
    </component>
    <component>
        <recommendedName>
            <fullName evidence="13">Arginine biosynthesis bifunctional protein ArgJ beta chain</fullName>
        </recommendedName>
    </component>
</protein>
<feature type="chain" id="PRO_5031678728" description="Arginine biosynthesis bifunctional protein ArgJ alpha chain" evidence="13">
    <location>
        <begin position="1"/>
        <end position="194"/>
    </location>
</feature>
<name>A0A1C4FU78_9BACI</name>
<feature type="binding site" evidence="13">
    <location>
        <position position="281"/>
    </location>
    <ligand>
        <name>substrate</name>
    </ligand>
</feature>
<dbReference type="InterPro" id="IPR002813">
    <property type="entry name" value="Arg_biosynth_ArgJ"/>
</dbReference>
<comment type="catalytic activity">
    <reaction evidence="10 13">
        <text>L-glutamate + acetyl-CoA = N-acetyl-L-glutamate + CoA + H(+)</text>
        <dbReference type="Rhea" id="RHEA:24292"/>
        <dbReference type="ChEBI" id="CHEBI:15378"/>
        <dbReference type="ChEBI" id="CHEBI:29985"/>
        <dbReference type="ChEBI" id="CHEBI:44337"/>
        <dbReference type="ChEBI" id="CHEBI:57287"/>
        <dbReference type="ChEBI" id="CHEBI:57288"/>
        <dbReference type="EC" id="2.3.1.1"/>
    </reaction>
</comment>
<dbReference type="FunFam" id="3.10.20.340:FF:000001">
    <property type="entry name" value="Arginine biosynthesis bifunctional protein ArgJ, chloroplastic"/>
    <property type="match status" value="1"/>
</dbReference>
<dbReference type="CDD" id="cd02152">
    <property type="entry name" value="OAT"/>
    <property type="match status" value="1"/>
</dbReference>
<feature type="site" description="Involved in the stabilization of negative charge on the oxyanion by the formation of the oxyanion hole" evidence="13">
    <location>
        <position position="121"/>
    </location>
</feature>
<dbReference type="EC" id="2.3.1.1" evidence="13"/>
<feature type="binding site" evidence="13">
    <location>
        <position position="184"/>
    </location>
    <ligand>
        <name>substrate</name>
    </ligand>
</feature>
<feature type="binding site" evidence="13">
    <location>
        <position position="403"/>
    </location>
    <ligand>
        <name>substrate</name>
    </ligand>
</feature>
<evidence type="ECO:0000256" key="7">
    <source>
        <dbReference type="ARBA" id="ARBA00022813"/>
    </source>
</evidence>
<evidence type="ECO:0000256" key="1">
    <source>
        <dbReference type="ARBA" id="ARBA00004496"/>
    </source>
</evidence>
<reference evidence="15" key="1">
    <citation type="submission" date="2016-08" db="EMBL/GenBank/DDBJ databases">
        <authorList>
            <person name="Loux V."/>
            <person name="Rue O."/>
        </authorList>
    </citation>
    <scope>NUCLEOTIDE SEQUENCE [LARGE SCALE GENOMIC DNA]</scope>
    <source>
        <strain evidence="15">INRA Bc05-F1</strain>
    </source>
</reference>
<dbReference type="EC" id="2.3.1.35" evidence="13"/>
<dbReference type="FunFam" id="3.60.70.12:FF:000001">
    <property type="entry name" value="Arginine biosynthesis bifunctional protein ArgJ, chloroplastic"/>
    <property type="match status" value="1"/>
</dbReference>
<dbReference type="NCBIfam" id="TIGR00120">
    <property type="entry name" value="ArgJ"/>
    <property type="match status" value="1"/>
</dbReference>
<keyword evidence="6 13" id="KW-0808">Transferase</keyword>
<keyword evidence="13" id="KW-0963">Cytoplasm</keyword>
<evidence type="ECO:0000256" key="2">
    <source>
        <dbReference type="ARBA" id="ARBA00006774"/>
    </source>
</evidence>
<organism evidence="14 15">
    <name type="scientific">Bacillus wiedmannii</name>
    <dbReference type="NCBI Taxonomy" id="1890302"/>
    <lineage>
        <taxon>Bacteria</taxon>
        <taxon>Bacillati</taxon>
        <taxon>Bacillota</taxon>
        <taxon>Bacilli</taxon>
        <taxon>Bacillales</taxon>
        <taxon>Bacillaceae</taxon>
        <taxon>Bacillus</taxon>
        <taxon>Bacillus cereus group</taxon>
    </lineage>
</organism>
<dbReference type="Pfam" id="PF01960">
    <property type="entry name" value="ArgJ"/>
    <property type="match status" value="1"/>
</dbReference>
<comment type="pathway">
    <text evidence="13">Amino-acid biosynthesis; L-arginine biosynthesis; N(2)-acetyl-L-ornithine from L-glutamate: step 1/4.</text>
</comment>
<dbReference type="GO" id="GO:0004042">
    <property type="term" value="F:L-glutamate N-acetyltransferase activity"/>
    <property type="evidence" value="ECO:0007669"/>
    <property type="project" value="UniProtKB-UniRule"/>
</dbReference>
<evidence type="ECO:0000256" key="6">
    <source>
        <dbReference type="ARBA" id="ARBA00022679"/>
    </source>
</evidence>
<feature type="site" description="Cleavage; by autolysis" evidence="13">
    <location>
        <begin position="194"/>
        <end position="195"/>
    </location>
</feature>
<dbReference type="GO" id="GO:0006592">
    <property type="term" value="P:ornithine biosynthetic process"/>
    <property type="evidence" value="ECO:0007669"/>
    <property type="project" value="TreeGrafter"/>
</dbReference>
<comment type="pathway">
    <text evidence="13">Amino-acid biosynthesis; L-arginine biosynthesis; L-ornithine and N-acetyl-L-glutamate from L-glutamate and N(2)-acetyl-L-ornithine (cyclic): step 1/1.</text>
</comment>
<evidence type="ECO:0000256" key="12">
    <source>
        <dbReference type="ARBA" id="ARBA00054976"/>
    </source>
</evidence>
<dbReference type="HAMAP" id="MF_01106">
    <property type="entry name" value="ArgJ"/>
    <property type="match status" value="1"/>
</dbReference>
<proteinExistence type="inferred from homology"/>
<evidence type="ECO:0000313" key="15">
    <source>
        <dbReference type="Proteomes" id="UP000196052"/>
    </source>
</evidence>
<comment type="subunit">
    <text evidence="3 13">Heterotetramer of two alpha and two beta chains.</text>
</comment>
<feature type="binding site" evidence="13">
    <location>
        <position position="158"/>
    </location>
    <ligand>
        <name>substrate</name>
    </ligand>
</feature>
<dbReference type="Gene3D" id="3.10.20.340">
    <property type="entry name" value="ArgJ beta chain, C-terminal domain"/>
    <property type="match status" value="1"/>
</dbReference>
<dbReference type="PANTHER" id="PTHR23100:SF0">
    <property type="entry name" value="ARGININE BIOSYNTHESIS BIFUNCTIONAL PROTEIN ARGJ, MITOCHONDRIAL"/>
    <property type="match status" value="1"/>
</dbReference>
<gene>
    <name evidence="13" type="primary">argJ</name>
    <name evidence="14" type="ORF">BC05F1_04868</name>
</gene>
<dbReference type="AlphaFoldDB" id="A0A1C4FU78"/>
<evidence type="ECO:0000256" key="13">
    <source>
        <dbReference type="HAMAP-Rule" id="MF_01106"/>
    </source>
</evidence>
<feature type="chain" id="PRO_5031678729" description="Arginine biosynthesis bifunctional protein ArgJ beta chain" evidence="13">
    <location>
        <begin position="195"/>
        <end position="408"/>
    </location>
</feature>
<dbReference type="Proteomes" id="UP000196052">
    <property type="component" value="Unassembled WGS sequence"/>
</dbReference>
<accession>A0A1C4FU78</accession>
<dbReference type="PANTHER" id="PTHR23100">
    <property type="entry name" value="ARGININE BIOSYNTHESIS BIFUNCTIONAL PROTEIN ARGJ"/>
    <property type="match status" value="1"/>
</dbReference>
<evidence type="ECO:0000256" key="5">
    <source>
        <dbReference type="ARBA" id="ARBA00022605"/>
    </source>
</evidence>
<keyword evidence="5 13" id="KW-0028">Amino-acid biosynthesis</keyword>
<comment type="catalytic activity">
    <reaction evidence="11 13">
        <text>N(2)-acetyl-L-ornithine + L-glutamate = N-acetyl-L-glutamate + L-ornithine</text>
        <dbReference type="Rhea" id="RHEA:15349"/>
        <dbReference type="ChEBI" id="CHEBI:29985"/>
        <dbReference type="ChEBI" id="CHEBI:44337"/>
        <dbReference type="ChEBI" id="CHEBI:46911"/>
        <dbReference type="ChEBI" id="CHEBI:57805"/>
        <dbReference type="EC" id="2.3.1.35"/>
    </reaction>
</comment>
<keyword evidence="8 13" id="KW-0511">Multifunctional enzyme</keyword>
<sequence length="408" mass="44069">MMIKVESITKLENGSIVTPKGFSAIGTANGLKKEQRDLGVIICEVPASCAAVYTTNQIQAAPLQVTKDSIAAEGKLQAIIVNSGNANACTGMKGLQDAYEMRALGAEHFGVKENYVAVASTGVIGVPLPMDIIRKGVANLIPTKEVSEAHSFSKAILTTDLITKETCYEMMIDGKKVVLAGVAKGSGMIHPNMATMLSFITTDAHIEHDVLQIALSQITNHTFNQITVDGDTSTNDMVIVMASGLSETKPINMEHADWETFVFALQKVCEDLAKKIAQDGEGATKLIEVNVLGARTNEEAKKIAKQIVGSSLVKTAIHGEDPNWGRIISSMGQSEVAINPNTIDITLQSIAVLKNSEPQMFSEEEMKKKLKEHEIMIDVYLNLGEETGSAWGCDLSYEYVKINACYRT</sequence>
<keyword evidence="7 13" id="KW-0068">Autocatalytic cleavage</keyword>
<comment type="function">
    <text evidence="12 13">Catalyzes two activities which are involved in the cyclic version of arginine biosynthesis: the synthesis of N-acetylglutamate from glutamate and acetyl-CoA as the acetyl donor, and of ornithine by transacetylation between N(2)-acetylornithine and glutamate.</text>
</comment>
<dbReference type="Gene3D" id="3.60.70.12">
    <property type="entry name" value="L-amino peptidase D-ALA esterase/amidase"/>
    <property type="match status" value="1"/>
</dbReference>
<accession>A0A2A8GHT6</accession>
<evidence type="ECO:0000313" key="14">
    <source>
        <dbReference type="EMBL" id="SCC59498.1"/>
    </source>
</evidence>
<keyword evidence="9 13" id="KW-0012">Acyltransferase</keyword>
<evidence type="ECO:0000256" key="8">
    <source>
        <dbReference type="ARBA" id="ARBA00023268"/>
    </source>
</evidence>
<keyword evidence="4 13" id="KW-0055">Arginine biosynthesis</keyword>
<comment type="subcellular location">
    <subcellularLocation>
        <location evidence="1 13">Cytoplasm</location>
    </subcellularLocation>
</comment>
<evidence type="ECO:0000256" key="3">
    <source>
        <dbReference type="ARBA" id="ARBA00011475"/>
    </source>
</evidence>
<dbReference type="InterPro" id="IPR016117">
    <property type="entry name" value="ArgJ-like_dom_sf"/>
</dbReference>
<dbReference type="UniPathway" id="UPA00068">
    <property type="reaction ID" value="UER00106"/>
</dbReference>
<comment type="similarity">
    <text evidence="2 13">Belongs to the ArgJ family.</text>
</comment>
<dbReference type="GO" id="GO:0005737">
    <property type="term" value="C:cytoplasm"/>
    <property type="evidence" value="ECO:0007669"/>
    <property type="project" value="UniProtKB-SubCell"/>
</dbReference>
<dbReference type="Gene3D" id="3.30.2330.10">
    <property type="entry name" value="arginine biosynthesis bifunctional protein suprefamily"/>
    <property type="match status" value="1"/>
</dbReference>
<evidence type="ECO:0000256" key="4">
    <source>
        <dbReference type="ARBA" id="ARBA00022571"/>
    </source>
</evidence>
<dbReference type="GO" id="GO:0004358">
    <property type="term" value="F:L-glutamate N-acetyltransferase activity, acting on acetyl-L-ornithine as donor"/>
    <property type="evidence" value="ECO:0007669"/>
    <property type="project" value="UniProtKB-UniRule"/>
</dbReference>